<dbReference type="KEGG" id="ptrp:DCO17_07385"/>
<dbReference type="InterPro" id="IPR051199">
    <property type="entry name" value="LPS_LOS_Heptosyltrfase"/>
</dbReference>
<dbReference type="GO" id="GO:0009244">
    <property type="term" value="P:lipopolysaccharide core region biosynthetic process"/>
    <property type="evidence" value="ECO:0007669"/>
    <property type="project" value="TreeGrafter"/>
</dbReference>
<dbReference type="RefSeq" id="WP_173956113.1">
    <property type="nucleotide sequence ID" value="NZ_CP028942.1"/>
</dbReference>
<dbReference type="InterPro" id="IPR002201">
    <property type="entry name" value="Glyco_trans_9"/>
</dbReference>
<keyword evidence="1" id="KW-0328">Glycosyltransferase</keyword>
<accession>A0A6M9PRH0</accession>
<dbReference type="SUPFAM" id="SSF53756">
    <property type="entry name" value="UDP-Glycosyltransferase/glycogen phosphorylase"/>
    <property type="match status" value="1"/>
</dbReference>
<dbReference type="Pfam" id="PF01075">
    <property type="entry name" value="Glyco_transf_9"/>
    <property type="match status" value="1"/>
</dbReference>
<protein>
    <submittedName>
        <fullName evidence="3">Glycosyltransferase family 9 protein</fullName>
    </submittedName>
</protein>
<keyword evidence="2 3" id="KW-0808">Transferase</keyword>
<sequence length="419" mass="46419">MAISVNTMRAIDHWVGVPLCAIVSPLVALIDRIKNIFSRGPEAPKKLLFIELSEMGSAILVDPAMRNAQARGAEIFFLIFKSNRASLTLLNTVKPENIFTIDSSSLGGLIKDTLRFLVLARYHRIDTVIDLELFSRFTALLTGLCGARKRIGYHIFHGEGLWRGFMLTRKVHYNPHIHITKNFLSLIHAAFAKEIEVPFSKVHISDDEVKLEQAVINPDVLKKVLSRIEKKAAEAGIPFTYGKNRIILINPNASDLLPQRRWSQQRFSELIQAVNQRYPDDLILITGSPAEFVYVDKVRFVANVKNALNFAGQVSFAELPPLYTLSDVMVTNDSGPGHFSAVTPLRTVVLFGPETPALYGSVGNSIAITANLACSPCVSAANHRKTPCHDNLCMQAISVAQVLEKVNIQLQEADKAKGR</sequence>
<evidence type="ECO:0000256" key="1">
    <source>
        <dbReference type="ARBA" id="ARBA00022676"/>
    </source>
</evidence>
<dbReference type="Proteomes" id="UP000503312">
    <property type="component" value="Chromosome"/>
</dbReference>
<evidence type="ECO:0000256" key="2">
    <source>
        <dbReference type="ARBA" id="ARBA00022679"/>
    </source>
</evidence>
<dbReference type="GO" id="GO:0005829">
    <property type="term" value="C:cytosol"/>
    <property type="evidence" value="ECO:0007669"/>
    <property type="project" value="TreeGrafter"/>
</dbReference>
<dbReference type="CDD" id="cd03789">
    <property type="entry name" value="GT9_LPS_heptosyltransferase"/>
    <property type="match status" value="1"/>
</dbReference>
<reference evidence="3 4" key="1">
    <citation type="submission" date="2018-04" db="EMBL/GenBank/DDBJ databases">
        <title>Polynucleobacter sp. UH21B genome.</title>
        <authorList>
            <person name="Hahn M.W."/>
        </authorList>
    </citation>
    <scope>NUCLEOTIDE SEQUENCE [LARGE SCALE GENOMIC DNA]</scope>
    <source>
        <strain evidence="3 4">MWH-UH21B</strain>
    </source>
</reference>
<dbReference type="PANTHER" id="PTHR30160">
    <property type="entry name" value="TETRAACYLDISACCHARIDE 4'-KINASE-RELATED"/>
    <property type="match status" value="1"/>
</dbReference>
<dbReference type="Gene3D" id="3.40.50.2000">
    <property type="entry name" value="Glycogen Phosphorylase B"/>
    <property type="match status" value="2"/>
</dbReference>
<dbReference type="PANTHER" id="PTHR30160:SF1">
    <property type="entry name" value="LIPOPOLYSACCHARIDE 1,2-N-ACETYLGLUCOSAMINETRANSFERASE-RELATED"/>
    <property type="match status" value="1"/>
</dbReference>
<gene>
    <name evidence="3" type="ORF">DCO17_07385</name>
</gene>
<evidence type="ECO:0000313" key="4">
    <source>
        <dbReference type="Proteomes" id="UP000503312"/>
    </source>
</evidence>
<name>A0A6M9PRH0_9BURK</name>
<dbReference type="AlphaFoldDB" id="A0A6M9PRH0"/>
<keyword evidence="4" id="KW-1185">Reference proteome</keyword>
<dbReference type="EMBL" id="CP028942">
    <property type="protein sequence ID" value="QKM65070.1"/>
    <property type="molecule type" value="Genomic_DNA"/>
</dbReference>
<proteinExistence type="predicted"/>
<dbReference type="GO" id="GO:0008713">
    <property type="term" value="F:ADP-heptose-lipopolysaccharide heptosyltransferase activity"/>
    <property type="evidence" value="ECO:0007669"/>
    <property type="project" value="TreeGrafter"/>
</dbReference>
<organism evidence="3 4">
    <name type="scientific">Polynucleobacter tropicus</name>
    <dbReference type="NCBI Taxonomy" id="1743174"/>
    <lineage>
        <taxon>Bacteria</taxon>
        <taxon>Pseudomonadati</taxon>
        <taxon>Pseudomonadota</taxon>
        <taxon>Betaproteobacteria</taxon>
        <taxon>Burkholderiales</taxon>
        <taxon>Burkholderiaceae</taxon>
        <taxon>Polynucleobacter</taxon>
    </lineage>
</organism>
<evidence type="ECO:0000313" key="3">
    <source>
        <dbReference type="EMBL" id="QKM65070.1"/>
    </source>
</evidence>